<dbReference type="Pfam" id="PF02602">
    <property type="entry name" value="HEM4"/>
    <property type="match status" value="1"/>
</dbReference>
<protein>
    <recommendedName>
        <fullName evidence="7 9">Uroporphyrinogen-III synthase</fullName>
        <ecNumber evidence="3 9">4.2.1.75</ecNumber>
    </recommendedName>
</protein>
<keyword evidence="4 9" id="KW-0456">Lyase</keyword>
<comment type="catalytic activity">
    <reaction evidence="8 9">
        <text>hydroxymethylbilane = uroporphyrinogen III + H2O</text>
        <dbReference type="Rhea" id="RHEA:18965"/>
        <dbReference type="ChEBI" id="CHEBI:15377"/>
        <dbReference type="ChEBI" id="CHEBI:57308"/>
        <dbReference type="ChEBI" id="CHEBI:57845"/>
        <dbReference type="EC" id="4.2.1.75"/>
    </reaction>
</comment>
<evidence type="ECO:0000313" key="11">
    <source>
        <dbReference type="EMBL" id="ODR90838.1"/>
    </source>
</evidence>
<name>A0A1E3VB62_9HYPH</name>
<gene>
    <name evidence="11" type="ORF">A8M32_12430</name>
</gene>
<evidence type="ECO:0000256" key="7">
    <source>
        <dbReference type="ARBA" id="ARBA00040167"/>
    </source>
</evidence>
<evidence type="ECO:0000256" key="3">
    <source>
        <dbReference type="ARBA" id="ARBA00013109"/>
    </source>
</evidence>
<dbReference type="GO" id="GO:0004852">
    <property type="term" value="F:uroporphyrinogen-III synthase activity"/>
    <property type="evidence" value="ECO:0007669"/>
    <property type="project" value="UniProtKB-UniRule"/>
</dbReference>
<comment type="similarity">
    <text evidence="2 9">Belongs to the uroporphyrinogen-III synthase family.</text>
</comment>
<sequence>MRLLVTRPQPAAERTARKLEALGHEVAVLPLMQAQHYPDALEASLDRRHDALAVTSAEAIRALATLGPALDPHLATPLFAVGEATARTAAALGFTDIRIGPGTGEALAARIPPETGTLVYLAGAPRALGFEQVLTERKVKHVTVESYRMVPIAYGPQILPDLLRGGPFDAVLLYSRQTARHFATLLAEGGLDAAAFSARYLCLSAAVQDELPSGAIADVAAAPDEEHLFELLGNGERSLPPA</sequence>
<proteinExistence type="inferred from homology"/>
<feature type="domain" description="Tetrapyrrole biosynthesis uroporphyrinogen III synthase" evidence="10">
    <location>
        <begin position="14"/>
        <end position="229"/>
    </location>
</feature>
<dbReference type="EMBL" id="LYBW01000057">
    <property type="protein sequence ID" value="ODR90838.1"/>
    <property type="molecule type" value="Genomic_DNA"/>
</dbReference>
<evidence type="ECO:0000256" key="9">
    <source>
        <dbReference type="RuleBase" id="RU366031"/>
    </source>
</evidence>
<dbReference type="Proteomes" id="UP000094342">
    <property type="component" value="Unassembled WGS sequence"/>
</dbReference>
<dbReference type="AlphaFoldDB" id="A0A1E3VB62"/>
<dbReference type="NCBIfam" id="NF006621">
    <property type="entry name" value="PRK09189.1"/>
    <property type="match status" value="1"/>
</dbReference>
<dbReference type="STRING" id="1752398.A8M32_12430"/>
<dbReference type="RefSeq" id="WP_069458717.1">
    <property type="nucleotide sequence ID" value="NZ_LYBW01000057.1"/>
</dbReference>
<evidence type="ECO:0000259" key="10">
    <source>
        <dbReference type="Pfam" id="PF02602"/>
    </source>
</evidence>
<keyword evidence="5 9" id="KW-0627">Porphyrin biosynthesis</keyword>
<dbReference type="InterPro" id="IPR039793">
    <property type="entry name" value="UROS/Hem4"/>
</dbReference>
<comment type="function">
    <text evidence="6 9">Catalyzes cyclization of the linear tetrapyrrole, hydroxymethylbilane, to the macrocyclic uroporphyrinogen III.</text>
</comment>
<dbReference type="Gene3D" id="3.40.50.10090">
    <property type="match status" value="2"/>
</dbReference>
<evidence type="ECO:0000256" key="2">
    <source>
        <dbReference type="ARBA" id="ARBA00008133"/>
    </source>
</evidence>
<comment type="caution">
    <text evidence="11">The sequence shown here is derived from an EMBL/GenBank/DDBJ whole genome shotgun (WGS) entry which is preliminary data.</text>
</comment>
<keyword evidence="12" id="KW-1185">Reference proteome</keyword>
<dbReference type="GO" id="GO:0006782">
    <property type="term" value="P:protoporphyrinogen IX biosynthetic process"/>
    <property type="evidence" value="ECO:0007669"/>
    <property type="project" value="UniProtKB-UniRule"/>
</dbReference>
<evidence type="ECO:0000256" key="8">
    <source>
        <dbReference type="ARBA" id="ARBA00048617"/>
    </source>
</evidence>
<dbReference type="SUPFAM" id="SSF69618">
    <property type="entry name" value="HemD-like"/>
    <property type="match status" value="1"/>
</dbReference>
<evidence type="ECO:0000256" key="1">
    <source>
        <dbReference type="ARBA" id="ARBA00004772"/>
    </source>
</evidence>
<dbReference type="GO" id="GO:0006780">
    <property type="term" value="P:uroporphyrinogen III biosynthetic process"/>
    <property type="evidence" value="ECO:0007669"/>
    <property type="project" value="UniProtKB-UniRule"/>
</dbReference>
<reference evidence="12" key="1">
    <citation type="submission" date="2016-05" db="EMBL/GenBank/DDBJ databases">
        <authorList>
            <person name="Li Y."/>
        </authorList>
    </citation>
    <scope>NUCLEOTIDE SEQUENCE [LARGE SCALE GENOMIC DNA]</scope>
    <source>
        <strain evidence="12">YIC4027</strain>
    </source>
</reference>
<dbReference type="InterPro" id="IPR003754">
    <property type="entry name" value="4pyrrol_synth_uPrphyn_synth"/>
</dbReference>
<accession>A0A1E3VB62</accession>
<evidence type="ECO:0000256" key="4">
    <source>
        <dbReference type="ARBA" id="ARBA00023239"/>
    </source>
</evidence>
<evidence type="ECO:0000256" key="6">
    <source>
        <dbReference type="ARBA" id="ARBA00037589"/>
    </source>
</evidence>
<dbReference type="OrthoDB" id="7163809at2"/>
<dbReference type="PANTHER" id="PTHR38042:SF1">
    <property type="entry name" value="UROPORPHYRINOGEN-III SYNTHASE, CHLOROPLASTIC"/>
    <property type="match status" value="1"/>
</dbReference>
<evidence type="ECO:0000313" key="12">
    <source>
        <dbReference type="Proteomes" id="UP000094342"/>
    </source>
</evidence>
<organism evidence="11 12">
    <name type="scientific">Sinorhizobium alkalisoli</name>
    <dbReference type="NCBI Taxonomy" id="1752398"/>
    <lineage>
        <taxon>Bacteria</taxon>
        <taxon>Pseudomonadati</taxon>
        <taxon>Pseudomonadota</taxon>
        <taxon>Alphaproteobacteria</taxon>
        <taxon>Hyphomicrobiales</taxon>
        <taxon>Rhizobiaceae</taxon>
        <taxon>Sinorhizobium/Ensifer group</taxon>
        <taxon>Sinorhizobium</taxon>
    </lineage>
</organism>
<dbReference type="CDD" id="cd06578">
    <property type="entry name" value="HemD"/>
    <property type="match status" value="1"/>
</dbReference>
<dbReference type="PANTHER" id="PTHR38042">
    <property type="entry name" value="UROPORPHYRINOGEN-III SYNTHASE, CHLOROPLASTIC"/>
    <property type="match status" value="1"/>
</dbReference>
<evidence type="ECO:0000256" key="5">
    <source>
        <dbReference type="ARBA" id="ARBA00023244"/>
    </source>
</evidence>
<comment type="pathway">
    <text evidence="1 9">Porphyrin-containing compound metabolism; protoporphyrin-IX biosynthesis; coproporphyrinogen-III from 5-aminolevulinate: step 3/4.</text>
</comment>
<dbReference type="InterPro" id="IPR036108">
    <property type="entry name" value="4pyrrol_syn_uPrphyn_synt_sf"/>
</dbReference>
<dbReference type="EC" id="4.2.1.75" evidence="3 9"/>